<feature type="domain" description="Porphobilinogen deaminase C-terminal" evidence="12">
    <location>
        <begin position="285"/>
        <end position="354"/>
    </location>
</feature>
<protein>
    <recommendedName>
        <fullName evidence="5">hydroxymethylbilane synthase</fullName>
        <ecNumber evidence="5">2.5.1.61</ecNumber>
    </recommendedName>
    <alternativeName>
        <fullName evidence="9">Hydroxymethylbilane synthase</fullName>
    </alternativeName>
    <alternativeName>
        <fullName evidence="8">Pre-uroporphyrinogen synthase</fullName>
    </alternativeName>
</protein>
<comment type="cofactor">
    <cofactor evidence="1">
        <name>dipyrromethane</name>
        <dbReference type="ChEBI" id="CHEBI:60342"/>
    </cofactor>
</comment>
<dbReference type="FunFam" id="3.40.190.10:FF:000101">
    <property type="entry name" value="Porphobilinogen deaminase, chloroplastic"/>
    <property type="match status" value="1"/>
</dbReference>
<dbReference type="Proteomes" id="UP001438707">
    <property type="component" value="Unassembled WGS sequence"/>
</dbReference>
<comment type="caution">
    <text evidence="13">The sequence shown here is derived from an EMBL/GenBank/DDBJ whole genome shotgun (WGS) entry which is preliminary data.</text>
</comment>
<evidence type="ECO:0000259" key="12">
    <source>
        <dbReference type="Pfam" id="PF03900"/>
    </source>
</evidence>
<feature type="domain" description="Porphobilinogen deaminase N-terminal" evidence="11">
    <location>
        <begin position="59"/>
        <end position="270"/>
    </location>
</feature>
<evidence type="ECO:0000259" key="11">
    <source>
        <dbReference type="Pfam" id="PF01379"/>
    </source>
</evidence>
<dbReference type="Gene3D" id="3.40.190.10">
    <property type="entry name" value="Periplasmic binding protein-like II"/>
    <property type="match status" value="2"/>
</dbReference>
<dbReference type="Gene3D" id="3.30.160.40">
    <property type="entry name" value="Porphobilinogen deaminase, C-terminal domain"/>
    <property type="match status" value="1"/>
</dbReference>
<proteinExistence type="inferred from homology"/>
<evidence type="ECO:0000256" key="7">
    <source>
        <dbReference type="ARBA" id="ARBA00023244"/>
    </source>
</evidence>
<comment type="function">
    <text evidence="2">Tetrapolymerization of the monopyrrole PBG into the hydroxymethylbilane pre-uroporphyrinogen in several discrete steps.</text>
</comment>
<evidence type="ECO:0000256" key="10">
    <source>
        <dbReference type="SAM" id="MobiDB-lite"/>
    </source>
</evidence>
<dbReference type="GO" id="GO:0006783">
    <property type="term" value="P:heme biosynthetic process"/>
    <property type="evidence" value="ECO:0007669"/>
    <property type="project" value="TreeGrafter"/>
</dbReference>
<sequence>MMFSLPQQLERPAPELAGAESQTRPRARAFKKQRTGPKLQAGQIVAVAAPEAPSTTKTLRIGTRGSPLALAQAYLTRDKLKAAFPQLAEEGALEICIIKTTGDKVLSQPLADIGGKGLFTKEIDDALLDGRIDIAVHSMKDVPTYLPPRTILPCNLPREDVRDAFISPTAKDLSELPEGAVVGSASLRRQAQLLNKYPHLQVVNFRGNVQSRLRKLSEGTVSATLLAYAGLKRLNLTDSITKILEIDDMLPAVAQGAIGIACREDDTASQEFLAELNHEDTRLATVCERAFLLALDGSCRTPIAGLAVRNESGGMSFQGLVASPDGKKVHRGSRDGGMNQEDAYKLGLDAGEQVRKEAGPGFFTWA</sequence>
<dbReference type="PANTHER" id="PTHR11557:SF0">
    <property type="entry name" value="PORPHOBILINOGEN DEAMINASE"/>
    <property type="match status" value="1"/>
</dbReference>
<evidence type="ECO:0000256" key="2">
    <source>
        <dbReference type="ARBA" id="ARBA00002869"/>
    </source>
</evidence>
<feature type="region of interest" description="Disordered" evidence="10">
    <location>
        <begin position="1"/>
        <end position="34"/>
    </location>
</feature>
<dbReference type="SUPFAM" id="SSF53850">
    <property type="entry name" value="Periplasmic binding protein-like II"/>
    <property type="match status" value="1"/>
</dbReference>
<evidence type="ECO:0000256" key="5">
    <source>
        <dbReference type="ARBA" id="ARBA00012655"/>
    </source>
</evidence>
<feature type="compositionally biased region" description="Basic residues" evidence="10">
    <location>
        <begin position="25"/>
        <end position="34"/>
    </location>
</feature>
<dbReference type="EC" id="2.5.1.61" evidence="5"/>
<dbReference type="NCBIfam" id="TIGR00212">
    <property type="entry name" value="hemC"/>
    <property type="match status" value="1"/>
</dbReference>
<dbReference type="FunFam" id="3.40.190.10:FF:000004">
    <property type="entry name" value="Porphobilinogen deaminase"/>
    <property type="match status" value="1"/>
</dbReference>
<dbReference type="CDD" id="cd13648">
    <property type="entry name" value="PBP2_PBGD_1"/>
    <property type="match status" value="1"/>
</dbReference>
<dbReference type="PROSITE" id="PS00533">
    <property type="entry name" value="PORPHOBILINOGEN_DEAM"/>
    <property type="match status" value="1"/>
</dbReference>
<organism evidence="13 14">
    <name type="scientific">Apatococcus lobatus</name>
    <dbReference type="NCBI Taxonomy" id="904363"/>
    <lineage>
        <taxon>Eukaryota</taxon>
        <taxon>Viridiplantae</taxon>
        <taxon>Chlorophyta</taxon>
        <taxon>core chlorophytes</taxon>
        <taxon>Trebouxiophyceae</taxon>
        <taxon>Chlorellales</taxon>
        <taxon>Chlorellaceae</taxon>
        <taxon>Apatococcus</taxon>
    </lineage>
</organism>
<dbReference type="AlphaFoldDB" id="A0AAW1SC26"/>
<evidence type="ECO:0000256" key="1">
    <source>
        <dbReference type="ARBA" id="ARBA00001916"/>
    </source>
</evidence>
<dbReference type="SUPFAM" id="SSF54782">
    <property type="entry name" value="Porphobilinogen deaminase (hydroxymethylbilane synthase), C-terminal domain"/>
    <property type="match status" value="1"/>
</dbReference>
<name>A0AAW1SC26_9CHLO</name>
<comment type="similarity">
    <text evidence="4">Belongs to the HMBS family.</text>
</comment>
<evidence type="ECO:0000256" key="3">
    <source>
        <dbReference type="ARBA" id="ARBA00004735"/>
    </source>
</evidence>
<reference evidence="13 14" key="1">
    <citation type="journal article" date="2024" name="Nat. Commun.">
        <title>Phylogenomics reveals the evolutionary origins of lichenization in chlorophyte algae.</title>
        <authorList>
            <person name="Puginier C."/>
            <person name="Libourel C."/>
            <person name="Otte J."/>
            <person name="Skaloud P."/>
            <person name="Haon M."/>
            <person name="Grisel S."/>
            <person name="Petersen M."/>
            <person name="Berrin J.G."/>
            <person name="Delaux P.M."/>
            <person name="Dal Grande F."/>
            <person name="Keller J."/>
        </authorList>
    </citation>
    <scope>NUCLEOTIDE SEQUENCE [LARGE SCALE GENOMIC DNA]</scope>
    <source>
        <strain evidence="13 14">SAG 2145</strain>
    </source>
</reference>
<evidence type="ECO:0000313" key="13">
    <source>
        <dbReference type="EMBL" id="KAK9843182.1"/>
    </source>
</evidence>
<evidence type="ECO:0000256" key="6">
    <source>
        <dbReference type="ARBA" id="ARBA00022679"/>
    </source>
</evidence>
<dbReference type="InterPro" id="IPR036803">
    <property type="entry name" value="Porphobilinogen_deaminase_C_sf"/>
</dbReference>
<keyword evidence="7" id="KW-0627">Porphyrin biosynthesis</keyword>
<evidence type="ECO:0000256" key="4">
    <source>
        <dbReference type="ARBA" id="ARBA00005638"/>
    </source>
</evidence>
<dbReference type="InterPro" id="IPR000860">
    <property type="entry name" value="HemC"/>
</dbReference>
<dbReference type="GO" id="GO:0004418">
    <property type="term" value="F:hydroxymethylbilane synthase activity"/>
    <property type="evidence" value="ECO:0007669"/>
    <property type="project" value="UniProtKB-EC"/>
</dbReference>
<evidence type="ECO:0000256" key="8">
    <source>
        <dbReference type="ARBA" id="ARBA00030685"/>
    </source>
</evidence>
<dbReference type="EMBL" id="JALJOS010000002">
    <property type="protein sequence ID" value="KAK9843182.1"/>
    <property type="molecule type" value="Genomic_DNA"/>
</dbReference>
<evidence type="ECO:0000256" key="9">
    <source>
        <dbReference type="ARBA" id="ARBA00033064"/>
    </source>
</evidence>
<dbReference type="PIRSF" id="PIRSF001438">
    <property type="entry name" value="4pyrrol_synth_OHMeBilane_synth"/>
    <property type="match status" value="1"/>
</dbReference>
<dbReference type="Pfam" id="PF01379">
    <property type="entry name" value="Porphobil_deam"/>
    <property type="match status" value="1"/>
</dbReference>
<dbReference type="InterPro" id="IPR022418">
    <property type="entry name" value="Porphobilinogen_deaminase_C"/>
</dbReference>
<keyword evidence="14" id="KW-1185">Reference proteome</keyword>
<dbReference type="GO" id="GO:0005737">
    <property type="term" value="C:cytoplasm"/>
    <property type="evidence" value="ECO:0007669"/>
    <property type="project" value="TreeGrafter"/>
</dbReference>
<evidence type="ECO:0000313" key="14">
    <source>
        <dbReference type="Proteomes" id="UP001438707"/>
    </source>
</evidence>
<comment type="pathway">
    <text evidence="3">Porphyrin-containing compound metabolism; protoporphyrin-IX biosynthesis; coproporphyrinogen-III from 5-aminolevulinate: step 2/4.</text>
</comment>
<dbReference type="PANTHER" id="PTHR11557">
    <property type="entry name" value="PORPHOBILINOGEN DEAMINASE"/>
    <property type="match status" value="1"/>
</dbReference>
<dbReference type="Pfam" id="PF03900">
    <property type="entry name" value="Porphobil_deamC"/>
    <property type="match status" value="1"/>
</dbReference>
<keyword evidence="6" id="KW-0808">Transferase</keyword>
<dbReference type="PRINTS" id="PR00151">
    <property type="entry name" value="PORPHBDMNASE"/>
</dbReference>
<dbReference type="HAMAP" id="MF_00260">
    <property type="entry name" value="Porphobil_deam"/>
    <property type="match status" value="1"/>
</dbReference>
<gene>
    <name evidence="13" type="ORF">WJX74_008251</name>
</gene>
<dbReference type="InterPro" id="IPR022417">
    <property type="entry name" value="Porphobilin_deaminase_N"/>
</dbReference>
<dbReference type="InterPro" id="IPR022419">
    <property type="entry name" value="Porphobilin_deaminase_cofac_BS"/>
</dbReference>
<accession>A0AAW1SC26</accession>